<dbReference type="GO" id="GO:0032259">
    <property type="term" value="P:methylation"/>
    <property type="evidence" value="ECO:0007669"/>
    <property type="project" value="UniProtKB-KW"/>
</dbReference>
<evidence type="ECO:0000256" key="2">
    <source>
        <dbReference type="ARBA" id="ARBA00022679"/>
    </source>
</evidence>
<reference evidence="4" key="1">
    <citation type="journal article" date="2015" name="Nature">
        <title>Complex archaea that bridge the gap between prokaryotes and eukaryotes.</title>
        <authorList>
            <person name="Spang A."/>
            <person name="Saw J.H."/>
            <person name="Jorgensen S.L."/>
            <person name="Zaremba-Niedzwiedzka K."/>
            <person name="Martijn J."/>
            <person name="Lind A.E."/>
            <person name="van Eijk R."/>
            <person name="Schleper C."/>
            <person name="Guy L."/>
            <person name="Ettema T.J."/>
        </authorList>
    </citation>
    <scope>NUCLEOTIDE SEQUENCE</scope>
</reference>
<feature type="non-terminal residue" evidence="4">
    <location>
        <position position="1"/>
    </location>
</feature>
<dbReference type="PROSITE" id="PS51143">
    <property type="entry name" value="MT_A70"/>
    <property type="match status" value="1"/>
</dbReference>
<evidence type="ECO:0000313" key="4">
    <source>
        <dbReference type="EMBL" id="KKK98228.1"/>
    </source>
</evidence>
<evidence type="ECO:0000256" key="3">
    <source>
        <dbReference type="ARBA" id="ARBA00022691"/>
    </source>
</evidence>
<dbReference type="PANTHER" id="PTHR12829:SF7">
    <property type="entry name" value="N6-ADENOSINE-METHYLTRANSFERASE CATALYTIC SUBUNIT"/>
    <property type="match status" value="1"/>
</dbReference>
<gene>
    <name evidence="4" type="ORF">LCGC14_2644830</name>
</gene>
<dbReference type="PANTHER" id="PTHR12829">
    <property type="entry name" value="N6-ADENOSINE-METHYLTRANSFERASE"/>
    <property type="match status" value="1"/>
</dbReference>
<keyword evidence="2" id="KW-0808">Transferase</keyword>
<accession>A0A0F8ZWH7</accession>
<protein>
    <recommendedName>
        <fullName evidence="5">Methyltransferase</fullName>
    </recommendedName>
</protein>
<organism evidence="4">
    <name type="scientific">marine sediment metagenome</name>
    <dbReference type="NCBI Taxonomy" id="412755"/>
    <lineage>
        <taxon>unclassified sequences</taxon>
        <taxon>metagenomes</taxon>
        <taxon>ecological metagenomes</taxon>
    </lineage>
</organism>
<name>A0A0F8ZWH7_9ZZZZ</name>
<keyword evidence="1" id="KW-0489">Methyltransferase</keyword>
<sequence>GLYRTLVIDPPWPMEKIEREVRPNQGQTLDYPTMTVDDLMKWNPRDFAVAEGCHIFLWTTHRFLREAFKVFDGWDVKYECLLTWVKNVGITPFSWMYSTEHVLFGRIGSLPLMEMGQRLDFQASVRGHSRKPDEFYDLVRKVSPEPRLDVFSREAREGFDQLGDEADRFSDGITAS</sequence>
<dbReference type="GO" id="GO:0008757">
    <property type="term" value="F:S-adenosylmethionine-dependent methyltransferase activity"/>
    <property type="evidence" value="ECO:0007669"/>
    <property type="project" value="UniProtKB-ARBA"/>
</dbReference>
<dbReference type="GO" id="GO:0005634">
    <property type="term" value="C:nucleus"/>
    <property type="evidence" value="ECO:0007669"/>
    <property type="project" value="TreeGrafter"/>
</dbReference>
<dbReference type="InterPro" id="IPR007757">
    <property type="entry name" value="MT-A70-like"/>
</dbReference>
<dbReference type="Pfam" id="PF05063">
    <property type="entry name" value="MT-A70"/>
    <property type="match status" value="1"/>
</dbReference>
<dbReference type="EMBL" id="LAZR01045709">
    <property type="protein sequence ID" value="KKK98228.1"/>
    <property type="molecule type" value="Genomic_DNA"/>
</dbReference>
<dbReference type="GO" id="GO:0008173">
    <property type="term" value="F:RNA methyltransferase activity"/>
    <property type="evidence" value="ECO:0007669"/>
    <property type="project" value="UniProtKB-ARBA"/>
</dbReference>
<proteinExistence type="predicted"/>
<evidence type="ECO:0000256" key="1">
    <source>
        <dbReference type="ARBA" id="ARBA00022603"/>
    </source>
</evidence>
<evidence type="ECO:0008006" key="5">
    <source>
        <dbReference type="Google" id="ProtNLM"/>
    </source>
</evidence>
<keyword evidence="3" id="KW-0949">S-adenosyl-L-methionine</keyword>
<comment type="caution">
    <text evidence="4">The sequence shown here is derived from an EMBL/GenBank/DDBJ whole genome shotgun (WGS) entry which is preliminary data.</text>
</comment>
<dbReference type="AlphaFoldDB" id="A0A0F8ZWH7"/>